<organism evidence="2 3">
    <name type="scientific">Insulibacter thermoxylanivorax</name>
    <dbReference type="NCBI Taxonomy" id="2749268"/>
    <lineage>
        <taxon>Bacteria</taxon>
        <taxon>Bacillati</taxon>
        <taxon>Bacillota</taxon>
        <taxon>Bacilli</taxon>
        <taxon>Bacillales</taxon>
        <taxon>Paenibacillaceae</taxon>
        <taxon>Insulibacter</taxon>
    </lineage>
</organism>
<dbReference type="EMBL" id="BMAQ01000006">
    <property type="protein sequence ID" value="GFR37815.1"/>
    <property type="molecule type" value="Genomic_DNA"/>
</dbReference>
<feature type="domain" description="Helicase XPB/Ssl2 N-terminal" evidence="1">
    <location>
        <begin position="288"/>
        <end position="392"/>
    </location>
</feature>
<evidence type="ECO:0000313" key="2">
    <source>
        <dbReference type="EMBL" id="GFR37815.1"/>
    </source>
</evidence>
<dbReference type="Pfam" id="PF13625">
    <property type="entry name" value="Helicase_C_3"/>
    <property type="match status" value="1"/>
</dbReference>
<gene>
    <name evidence="2" type="ORF">PRECH8_11110</name>
</gene>
<proteinExistence type="predicted"/>
<sequence>MRKGQASKYEALDPLECRALDLIHRCFGHSPFSLDTYLQRAGEAGIPAEWHLGLLKLCRKQLVHTLSRTWGERQYQLPVSIYMDYMQQPEDAPFASPLLLAADPHRRMGEILFLVFLEIEAEPLRLTRQGRFQKRSLDLLIAKVAKCGKEDEGARRQVLEAVDLGLRMRVLVMEPPQVRVDERRLSAWLDMDAAAREEQMFLLWYRVHSPRQPLLQRWTAALWKFTGEKWCLDDAVIGDAGDDEETRSELKAWLDHLQRSGWLESAVDEMGQRWIRRVPPLETMPQTLIVQRDYEIIAYPHTCFKVQHALHRFAERLACDAVLRFRLTAGSVRRASEQGWDAERILRFLEAHSMDEIARSIRQTIREWEAGRFTVRLVPGMILQTNREQDASWLAAHAEQLGLMRLNEQVWFAARAEPSQLASLLRECGIEAAMDAPAGKGELEEAALDLRHDQGSEASVSFIDEAALAPQAPGLFTPRDASAVHALAPPKDVIEEVYPDVEQIPSIWYEQYRRYHPSTSRALLEQAIRWRTAVRLRAADKEFDFVPSSIVDTGTSFKVYGSSGAERKQLELRDIEQLKLLMPGFWE</sequence>
<evidence type="ECO:0000313" key="3">
    <source>
        <dbReference type="Proteomes" id="UP000654993"/>
    </source>
</evidence>
<name>A0A916QC12_9BACL</name>
<dbReference type="InterPro" id="IPR032830">
    <property type="entry name" value="XPB/Ssl2_N"/>
</dbReference>
<comment type="caution">
    <text evidence="2">The sequence shown here is derived from an EMBL/GenBank/DDBJ whole genome shotgun (WGS) entry which is preliminary data.</text>
</comment>
<reference evidence="2" key="1">
    <citation type="submission" date="2020-08" db="EMBL/GenBank/DDBJ databases">
        <authorList>
            <person name="Uke A."/>
            <person name="Chhe C."/>
            <person name="Baramee S."/>
            <person name="Kosugi A."/>
        </authorList>
    </citation>
    <scope>NUCLEOTIDE SEQUENCE</scope>
    <source>
        <strain evidence="2">DA-C8</strain>
    </source>
</reference>
<protein>
    <recommendedName>
        <fullName evidence="1">Helicase XPB/Ssl2 N-terminal domain-containing protein</fullName>
    </recommendedName>
</protein>
<accession>A0A916QC12</accession>
<evidence type="ECO:0000259" key="1">
    <source>
        <dbReference type="Pfam" id="PF13625"/>
    </source>
</evidence>
<dbReference type="Proteomes" id="UP000654993">
    <property type="component" value="Unassembled WGS sequence"/>
</dbReference>
<keyword evidence="3" id="KW-1185">Reference proteome</keyword>
<reference evidence="2" key="2">
    <citation type="journal article" date="2021" name="Data Brief">
        <title>Draft genome sequence data of the facultative, thermophilic, xylanolytic bacterium Paenibacillus sp. strain DA-C8.</title>
        <authorList>
            <person name="Chhe C."/>
            <person name="Uke A."/>
            <person name="Baramee S."/>
            <person name="Ungkulpasvich U."/>
            <person name="Tachaapaikoon C."/>
            <person name="Pason P."/>
            <person name="Waeonukul R."/>
            <person name="Ratanakhanokchai K."/>
            <person name="Kosugi A."/>
        </authorList>
    </citation>
    <scope>NUCLEOTIDE SEQUENCE</scope>
    <source>
        <strain evidence="2">DA-C8</strain>
    </source>
</reference>
<dbReference type="AlphaFoldDB" id="A0A916QC12"/>
<dbReference type="RefSeq" id="WP_200966075.1">
    <property type="nucleotide sequence ID" value="NZ_BMAQ01000006.1"/>
</dbReference>